<dbReference type="RefSeq" id="WP_095982276.1">
    <property type="nucleotide sequence ID" value="NZ_CP022163.1"/>
</dbReference>
<reference evidence="5 6" key="1">
    <citation type="submission" date="2017-06" db="EMBL/GenBank/DDBJ databases">
        <authorList>
            <person name="Kim H.J."/>
            <person name="Triplett B.A."/>
        </authorList>
    </citation>
    <scope>NUCLEOTIDE SEQUENCE [LARGE SCALE GENOMIC DNA]</scope>
    <source>
        <strain evidence="5 6">DSM 14713</strain>
    </source>
</reference>
<dbReference type="KEGG" id="mbd:MEBOL_007870"/>
<evidence type="ECO:0000256" key="1">
    <source>
        <dbReference type="ARBA" id="ARBA00022741"/>
    </source>
</evidence>
<dbReference type="InterPro" id="IPR011009">
    <property type="entry name" value="Kinase-like_dom_sf"/>
</dbReference>
<evidence type="ECO:0000313" key="6">
    <source>
        <dbReference type="Proteomes" id="UP000217289"/>
    </source>
</evidence>
<evidence type="ECO:0000256" key="2">
    <source>
        <dbReference type="ARBA" id="ARBA00022840"/>
    </source>
</evidence>
<evidence type="ECO:0000259" key="4">
    <source>
        <dbReference type="PROSITE" id="PS50011"/>
    </source>
</evidence>
<dbReference type="Gene3D" id="1.10.510.10">
    <property type="entry name" value="Transferase(Phosphotransferase) domain 1"/>
    <property type="match status" value="1"/>
</dbReference>
<dbReference type="GO" id="GO:0005524">
    <property type="term" value="F:ATP binding"/>
    <property type="evidence" value="ECO:0007669"/>
    <property type="project" value="UniProtKB-KW"/>
</dbReference>
<dbReference type="InterPro" id="IPR051681">
    <property type="entry name" value="Ser/Thr_Kinases-Pseudokinases"/>
</dbReference>
<dbReference type="GO" id="GO:0004674">
    <property type="term" value="F:protein serine/threonine kinase activity"/>
    <property type="evidence" value="ECO:0007669"/>
    <property type="project" value="TreeGrafter"/>
</dbReference>
<dbReference type="AlphaFoldDB" id="A0A250ISX6"/>
<dbReference type="EMBL" id="CP022163">
    <property type="protein sequence ID" value="ATB34368.1"/>
    <property type="molecule type" value="Genomic_DNA"/>
</dbReference>
<dbReference type="SUPFAM" id="SSF56112">
    <property type="entry name" value="Protein kinase-like (PK-like)"/>
    <property type="match status" value="1"/>
</dbReference>
<gene>
    <name evidence="5" type="ORF">MEBOL_007870</name>
</gene>
<dbReference type="OrthoDB" id="5490751at2"/>
<feature type="domain" description="Protein kinase" evidence="4">
    <location>
        <begin position="6"/>
        <end position="307"/>
    </location>
</feature>
<dbReference type="PANTHER" id="PTHR44329">
    <property type="entry name" value="SERINE/THREONINE-PROTEIN KINASE TNNI3K-RELATED"/>
    <property type="match status" value="1"/>
</dbReference>
<proteinExistence type="predicted"/>
<dbReference type="PROSITE" id="PS50011">
    <property type="entry name" value="PROTEIN_KINASE_DOM"/>
    <property type="match status" value="1"/>
</dbReference>
<feature type="compositionally biased region" description="Low complexity" evidence="3">
    <location>
        <begin position="444"/>
        <end position="460"/>
    </location>
</feature>
<keyword evidence="6" id="KW-1185">Reference proteome</keyword>
<protein>
    <recommendedName>
        <fullName evidence="4">Protein kinase domain-containing protein</fullName>
    </recommendedName>
</protein>
<keyword evidence="2" id="KW-0067">ATP-binding</keyword>
<accession>A0A250ISX6</accession>
<feature type="region of interest" description="Disordered" evidence="3">
    <location>
        <begin position="444"/>
        <end position="529"/>
    </location>
</feature>
<dbReference type="InterPro" id="IPR000719">
    <property type="entry name" value="Prot_kinase_dom"/>
</dbReference>
<feature type="compositionally biased region" description="Low complexity" evidence="3">
    <location>
        <begin position="469"/>
        <end position="505"/>
    </location>
</feature>
<name>A0A250ISX6_9BACT</name>
<organism evidence="5 6">
    <name type="scientific">Melittangium boletus DSM 14713</name>
    <dbReference type="NCBI Taxonomy" id="1294270"/>
    <lineage>
        <taxon>Bacteria</taxon>
        <taxon>Pseudomonadati</taxon>
        <taxon>Myxococcota</taxon>
        <taxon>Myxococcia</taxon>
        <taxon>Myxococcales</taxon>
        <taxon>Cystobacterineae</taxon>
        <taxon>Archangiaceae</taxon>
        <taxon>Melittangium</taxon>
    </lineage>
</organism>
<dbReference type="PANTHER" id="PTHR44329:SF298">
    <property type="entry name" value="MIXED LINEAGE KINASE DOMAIN-LIKE PROTEIN"/>
    <property type="match status" value="1"/>
</dbReference>
<sequence>MSQVRYHPLGPLLSGEGSRAFLGLALEDERPPRPVVLVWAPPEVARDAELSGLLQRETQRAVVLDHPNILRVHGLIQLEAGLARITEFADGESLRRLLEVRPRIPPAFAALIATEVAMGIHYAHLAGNDDGTPLVHGDLRPETVMVSFEGVCKVAGYGALSVAPRERNGRRVRNRRNYSAPEQVVGGREAFTTRTDVFLLGLLLHECLSGRMPFQDAPDADQAVLTRPLAPLPGDVPRALTQVITRATAKRAQERYASALEFRDAVVEAVEGIIPPSSAFADFLHHLFPADRDARATRHQMLEMGLAEVARRASLTGVPAVPSGTPLVPPRASGGTPRVAAAPEDGVEVDVSFEMPFEDEDANTVDSVLEITGRHARPGVARPLPREEPPPAPAPSRAAPPEDEDEAPVPPKRRSCVPLIAGLATAAAATVGILVWSGQRMASVVPPSTPVATASPATAPKEPPPSTIPAPATAPTEALAKAPSDDAGTPSAQAAAATDDGGTPSPNGEVKLASDTRPGAPTSTPATEVSTQLKLFVVPPVEVSLAGKPLGKTPLTVPLAPGPYTLELRNLAKGVRTTRDVTVGTKKLTTQRFMLGRGSVQVKAPAGSVILLNGRKAGRTLSLWEGEHQLVVTSPKGRWEKSFHLAPRQKMTFDVTREQQ</sequence>
<evidence type="ECO:0000256" key="3">
    <source>
        <dbReference type="SAM" id="MobiDB-lite"/>
    </source>
</evidence>
<evidence type="ECO:0000313" key="5">
    <source>
        <dbReference type="EMBL" id="ATB34368.1"/>
    </source>
</evidence>
<feature type="region of interest" description="Disordered" evidence="3">
    <location>
        <begin position="320"/>
        <end position="343"/>
    </location>
</feature>
<dbReference type="Pfam" id="PF00069">
    <property type="entry name" value="Pkinase"/>
    <property type="match status" value="1"/>
</dbReference>
<feature type="region of interest" description="Disordered" evidence="3">
    <location>
        <begin position="374"/>
        <end position="413"/>
    </location>
</feature>
<keyword evidence="1" id="KW-0547">Nucleotide-binding</keyword>
<dbReference type="CDD" id="cd14014">
    <property type="entry name" value="STKc_PknB_like"/>
    <property type="match status" value="1"/>
</dbReference>
<dbReference type="Proteomes" id="UP000217289">
    <property type="component" value="Chromosome"/>
</dbReference>